<sequence length="103" mass="12327">MAGAEVQRNELIKNKQPVFYSSSDCANLHRSSSLSSWNRMHGRRWIFRALKVFFYTIIKFFSKCKLKKMSLSPCALFKKFLRKQHLSYFNQIFYVSRKDLPIH</sequence>
<dbReference type="EMBL" id="CATQJL010000223">
    <property type="protein sequence ID" value="CAJ0599365.1"/>
    <property type="molecule type" value="Genomic_DNA"/>
</dbReference>
<reference evidence="1" key="1">
    <citation type="submission" date="2023-07" db="EMBL/GenBank/DDBJ databases">
        <authorList>
            <consortium name="CYATHOMIX"/>
        </authorList>
    </citation>
    <scope>NUCLEOTIDE SEQUENCE</scope>
    <source>
        <strain evidence="1">N/A</strain>
    </source>
</reference>
<dbReference type="AlphaFoldDB" id="A0AA36GVZ4"/>
<dbReference type="Proteomes" id="UP001176961">
    <property type="component" value="Unassembled WGS sequence"/>
</dbReference>
<accession>A0AA36GVZ4</accession>
<evidence type="ECO:0000313" key="2">
    <source>
        <dbReference type="Proteomes" id="UP001176961"/>
    </source>
</evidence>
<comment type="caution">
    <text evidence="1">The sequence shown here is derived from an EMBL/GenBank/DDBJ whole genome shotgun (WGS) entry which is preliminary data.</text>
</comment>
<keyword evidence="2" id="KW-1185">Reference proteome</keyword>
<organism evidence="1 2">
    <name type="scientific">Cylicocyclus nassatus</name>
    <name type="common">Nematode worm</name>
    <dbReference type="NCBI Taxonomy" id="53992"/>
    <lineage>
        <taxon>Eukaryota</taxon>
        <taxon>Metazoa</taxon>
        <taxon>Ecdysozoa</taxon>
        <taxon>Nematoda</taxon>
        <taxon>Chromadorea</taxon>
        <taxon>Rhabditida</taxon>
        <taxon>Rhabditina</taxon>
        <taxon>Rhabditomorpha</taxon>
        <taxon>Strongyloidea</taxon>
        <taxon>Strongylidae</taxon>
        <taxon>Cylicocyclus</taxon>
    </lineage>
</organism>
<protein>
    <submittedName>
        <fullName evidence="1">Uncharacterized protein</fullName>
    </submittedName>
</protein>
<name>A0AA36GVZ4_CYLNA</name>
<evidence type="ECO:0000313" key="1">
    <source>
        <dbReference type="EMBL" id="CAJ0599365.1"/>
    </source>
</evidence>
<gene>
    <name evidence="1" type="ORF">CYNAS_LOCUS11348</name>
</gene>
<proteinExistence type="predicted"/>